<dbReference type="Proteomes" id="UP000465601">
    <property type="component" value="Unassembled WGS sequence"/>
</dbReference>
<reference evidence="3 4" key="1">
    <citation type="submission" date="2019-10" db="EMBL/GenBank/DDBJ databases">
        <title>Alkaliphilus serpentinus sp. nov. and Alkaliphilus pronyensis sp. nov., two novel anaerobic alkaliphilic species isolated from the serpentinized-hosted hydrothermal field of the Prony Bay (New Caledonia).</title>
        <authorList>
            <person name="Postec A."/>
        </authorList>
    </citation>
    <scope>NUCLEOTIDE SEQUENCE [LARGE SCALE GENOMIC DNA]</scope>
    <source>
        <strain evidence="3 4">LacT</strain>
    </source>
</reference>
<feature type="transmembrane region" description="Helical" evidence="1">
    <location>
        <begin position="286"/>
        <end position="303"/>
    </location>
</feature>
<feature type="transmembrane region" description="Helical" evidence="1">
    <location>
        <begin position="258"/>
        <end position="274"/>
    </location>
</feature>
<evidence type="ECO:0000256" key="1">
    <source>
        <dbReference type="SAM" id="Phobius"/>
    </source>
</evidence>
<dbReference type="Pfam" id="PF02517">
    <property type="entry name" value="Rce1-like"/>
    <property type="match status" value="1"/>
</dbReference>
<dbReference type="OrthoDB" id="4177129at2"/>
<gene>
    <name evidence="3" type="ORF">F8153_03385</name>
</gene>
<dbReference type="PANTHER" id="PTHR36435">
    <property type="entry name" value="SLR1288 PROTEIN"/>
    <property type="match status" value="1"/>
</dbReference>
<keyword evidence="3" id="KW-0645">Protease</keyword>
<sequence length="326" mass="36764">MIYIYVFQQISMGRPLHELVKELSTNSKRGEIIMKKFFKTSGFILLYLAIYFILQLVYLIGAMVVSMVSTMSNNPDIDQSALINHTVTRINNHILPAIIVAAIISFGIYYLICRGRKTTIFKVCEFNRISLQKVALMIPAAISLGFVVGFLISKVYSLGILDEAFSTHQDLMGDIMGGSTIMTFLAVGLMGPFIEEVIFRGLIYKELRGSLSIIPALIIQAVLFGLYHMQVIQAIYSVFIGIAFGLVFIWFKSIWAPVILHVVYNSTFVVLSRIPEGSFIDQYPNLVFIINLVILITSFIFLYKERIVEVEDAEEPTITNDNILEV</sequence>
<dbReference type="GO" id="GO:0004175">
    <property type="term" value="F:endopeptidase activity"/>
    <property type="evidence" value="ECO:0007669"/>
    <property type="project" value="UniProtKB-ARBA"/>
</dbReference>
<keyword evidence="1" id="KW-0812">Transmembrane</keyword>
<feature type="transmembrane region" description="Helical" evidence="1">
    <location>
        <begin position="234"/>
        <end position="251"/>
    </location>
</feature>
<dbReference type="GO" id="GO:0008237">
    <property type="term" value="F:metallopeptidase activity"/>
    <property type="evidence" value="ECO:0007669"/>
    <property type="project" value="UniProtKB-KW"/>
</dbReference>
<dbReference type="PANTHER" id="PTHR36435:SF1">
    <property type="entry name" value="CAAX AMINO TERMINAL PROTEASE FAMILY PROTEIN"/>
    <property type="match status" value="1"/>
</dbReference>
<dbReference type="GO" id="GO:0006508">
    <property type="term" value="P:proteolysis"/>
    <property type="evidence" value="ECO:0007669"/>
    <property type="project" value="UniProtKB-KW"/>
</dbReference>
<dbReference type="RefSeq" id="WP_151864954.1">
    <property type="nucleotide sequence ID" value="NZ_WBZB01000012.1"/>
</dbReference>
<name>A0A833HQA8_9FIRM</name>
<feature type="transmembrane region" description="Helical" evidence="1">
    <location>
        <begin position="94"/>
        <end position="113"/>
    </location>
</feature>
<feature type="transmembrane region" description="Helical" evidence="1">
    <location>
        <begin position="211"/>
        <end position="228"/>
    </location>
</feature>
<dbReference type="InterPro" id="IPR003675">
    <property type="entry name" value="Rce1/LyrA-like_dom"/>
</dbReference>
<evidence type="ECO:0000313" key="3">
    <source>
        <dbReference type="EMBL" id="KAB3531774.1"/>
    </source>
</evidence>
<feature type="transmembrane region" description="Helical" evidence="1">
    <location>
        <begin position="134"/>
        <end position="156"/>
    </location>
</feature>
<keyword evidence="4" id="KW-1185">Reference proteome</keyword>
<dbReference type="AlphaFoldDB" id="A0A833HQA8"/>
<dbReference type="EMBL" id="WBZB01000012">
    <property type="protein sequence ID" value="KAB3531774.1"/>
    <property type="molecule type" value="Genomic_DNA"/>
</dbReference>
<feature type="transmembrane region" description="Helical" evidence="1">
    <location>
        <begin position="44"/>
        <end position="68"/>
    </location>
</feature>
<organism evidence="3 4">
    <name type="scientific">Alkaliphilus serpentinus</name>
    <dbReference type="NCBI Taxonomy" id="1482731"/>
    <lineage>
        <taxon>Bacteria</taxon>
        <taxon>Bacillati</taxon>
        <taxon>Bacillota</taxon>
        <taxon>Clostridia</taxon>
        <taxon>Peptostreptococcales</taxon>
        <taxon>Natronincolaceae</taxon>
        <taxon>Alkaliphilus</taxon>
    </lineage>
</organism>
<evidence type="ECO:0000313" key="4">
    <source>
        <dbReference type="Proteomes" id="UP000465601"/>
    </source>
</evidence>
<dbReference type="InterPro" id="IPR052710">
    <property type="entry name" value="CAAX_protease"/>
</dbReference>
<keyword evidence="1" id="KW-1133">Transmembrane helix</keyword>
<keyword evidence="3" id="KW-0482">Metalloprotease</keyword>
<feature type="transmembrane region" description="Helical" evidence="1">
    <location>
        <begin position="176"/>
        <end position="199"/>
    </location>
</feature>
<accession>A0A833HQA8</accession>
<evidence type="ECO:0000259" key="2">
    <source>
        <dbReference type="Pfam" id="PF02517"/>
    </source>
</evidence>
<proteinExistence type="predicted"/>
<dbReference type="GO" id="GO:0080120">
    <property type="term" value="P:CAAX-box protein maturation"/>
    <property type="evidence" value="ECO:0007669"/>
    <property type="project" value="UniProtKB-ARBA"/>
</dbReference>
<keyword evidence="1" id="KW-0472">Membrane</keyword>
<feature type="domain" description="CAAX prenyl protease 2/Lysostaphin resistance protein A-like" evidence="2">
    <location>
        <begin position="180"/>
        <end position="266"/>
    </location>
</feature>
<comment type="caution">
    <text evidence="3">The sequence shown here is derived from an EMBL/GenBank/DDBJ whole genome shotgun (WGS) entry which is preliminary data.</text>
</comment>
<protein>
    <submittedName>
        <fullName evidence="3">CPBP family intramembrane metalloprotease</fullName>
    </submittedName>
</protein>
<keyword evidence="3" id="KW-0378">Hydrolase</keyword>